<protein>
    <submittedName>
        <fullName evidence="4">Uncharacterized protein</fullName>
    </submittedName>
</protein>
<keyword evidence="1" id="KW-0813">Transport</keyword>
<evidence type="ECO:0000313" key="4">
    <source>
        <dbReference type="EMBL" id="KZV55235.1"/>
    </source>
</evidence>
<reference evidence="4 5" key="1">
    <citation type="journal article" date="2015" name="Proc. Natl. Acad. Sci. U.S.A.">
        <title>The resurrection genome of Boea hygrometrica: A blueprint for survival of dehydration.</title>
        <authorList>
            <person name="Xiao L."/>
            <person name="Yang G."/>
            <person name="Zhang L."/>
            <person name="Yang X."/>
            <person name="Zhao S."/>
            <person name="Ji Z."/>
            <person name="Zhou Q."/>
            <person name="Hu M."/>
            <person name="Wang Y."/>
            <person name="Chen M."/>
            <person name="Xu Y."/>
            <person name="Jin H."/>
            <person name="Xiao X."/>
            <person name="Hu G."/>
            <person name="Bao F."/>
            <person name="Hu Y."/>
            <person name="Wan P."/>
            <person name="Li L."/>
            <person name="Deng X."/>
            <person name="Kuang T."/>
            <person name="Xiang C."/>
            <person name="Zhu J.K."/>
            <person name="Oliver M.J."/>
            <person name="He Y."/>
        </authorList>
    </citation>
    <scope>NUCLEOTIDE SEQUENCE [LARGE SCALE GENOMIC DNA]</scope>
    <source>
        <strain evidence="5">cv. XS01</strain>
    </source>
</reference>
<dbReference type="Pfam" id="PF00169">
    <property type="entry name" value="PH"/>
    <property type="match status" value="1"/>
</dbReference>
<dbReference type="Proteomes" id="UP000250235">
    <property type="component" value="Unassembled WGS sequence"/>
</dbReference>
<dbReference type="SUPFAM" id="SSF50729">
    <property type="entry name" value="PH domain-like"/>
    <property type="match status" value="1"/>
</dbReference>
<dbReference type="Pfam" id="PF12624">
    <property type="entry name" value="VPS13_N"/>
    <property type="match status" value="1"/>
</dbReference>
<feature type="domain" description="PH" evidence="2">
    <location>
        <begin position="827"/>
        <end position="937"/>
    </location>
</feature>
<dbReference type="InterPro" id="IPR009291">
    <property type="entry name" value="Vps62"/>
</dbReference>
<dbReference type="CDD" id="cd00030">
    <property type="entry name" value="C2"/>
    <property type="match status" value="1"/>
</dbReference>
<dbReference type="InterPro" id="IPR011993">
    <property type="entry name" value="PH-like_dom_sf"/>
</dbReference>
<dbReference type="InterPro" id="IPR035892">
    <property type="entry name" value="C2_domain_sf"/>
</dbReference>
<dbReference type="Gene3D" id="2.60.40.150">
    <property type="entry name" value="C2 domain"/>
    <property type="match status" value="1"/>
</dbReference>
<dbReference type="PANTHER" id="PTHR45523:SF2">
    <property type="entry name" value="OS02G0470600 PROTEIN"/>
    <property type="match status" value="1"/>
</dbReference>
<evidence type="ECO:0000256" key="1">
    <source>
        <dbReference type="ARBA" id="ARBA00022448"/>
    </source>
</evidence>
<dbReference type="InterPro" id="IPR000008">
    <property type="entry name" value="C2_dom"/>
</dbReference>
<dbReference type="PROSITE" id="PS50004">
    <property type="entry name" value="C2"/>
    <property type="match status" value="1"/>
</dbReference>
<sequence>MFEAHVLHLLRKYLGEYVHGLSAEALRISVWKGDVVLKDLKLKAEALNSLKLPVTVKAGFLGTITLKVPWKGLGKEPVIVLIDQVFILATPAPDGRSLKEEDREKLFEAKLQQIDEAESATLEALSKSRPGNTPAGTSWLGSLIATIIGNLKISISNVHIRYEDSVSNPGHPFSCGVTLAKLAAVTMDEQGNETFDTSGALDKLRKSLQLQRLAFYHDSNRDPWMLNKRWEDLSPKEWIEIFEDGINELSNGNASVSPWARDRNYLVSPINGVLKYHRLGNQERNDPTIPFEKASFAIADVSLAVTEAQYHDWIRLMEVISRYRTHVEVYDLRPLVSISEDATLWWRYASLAALQQKKMCYRFSWEQIQHLCHLRRRYVQLYADSLQQLTVDNSELREIEKDLDPKIILLWRFLAHAKVESVRSKEAAEQRMLRKKSWFSLKWRSSSKDDSEMDTSKVSRSVEERLTKEEWEAVNKLLSYQPDEDMAHVGRDIQNMIQYMIVVSIDKAAARIVNICNTEIICGRFENLHVSTKFKHRSTHCDVTLRYYGLSAPEGSLAQSVCSEQKMNALAASFVHTPAGENVDWSLSATISPCHATVFMESYDRFLDFVKRSNAVSPTVALETATALQLKIGKVTRRAQEQFQMVLEEQSRFALDIDLDAPKVRVPIRSCTSLEIDCHLLLDFGHFTLKTKEDSQVHDQLQSQYSRFYISGRDITAFFASFDSESQSESVIQQVPLSSGSEDVDNFYSLIDRCGMAVVVDQIKVPHPSHPSTRIFVQMPRLGIHFSPARYFRLNDLLNQFHGAMPNAELHGMENFQTGLVPWNPPDLATEARILVWKGIGYSVASWQPSFLVLSGLYLYVLESETSQTYQRCSSMAGKQAYEVPPRNVGGSPYCIAVSTSGMDIQKALESFSTLILQFRSEDEKTTWLRVLVQTTYRASAPPSVDILGELRDDAVEFTESRTNIAKAADLVVNGTLVETKLSVYGKFGDMERENIGEKLILEVLAGGGKVHVSHCSCDLTVKMKLHSLKIMDEIQGSLSSHSQYIACSIATDHHLFSSPSNIESQVKALPALAVEEDDIFKDALPDFLTSPDASEVCFREKDMSKGKMVPGDVFYEALGSDDSDFVSVTFSARNPSSPDYDGIDAQMSIRMSKMEFYCNRPTLVALIDFGFDLSSTNSEVVETYSKNTDDEPLANKHKTEEPGHASVKGLLGYGKGRVVFYLNMNVDSVTIFLNEEDDSQLAMFVQESFLLDIKVHPSSISIECTLGNFRLRDLSLQSDHCWGWLCDLRDQEAESLIQFTFNSYRIEDDDYEGYDYSLTGRLSAVRIVFLYRFVQEITAYFMELATPHTEEAIKLVDKVGGIEWLIQKYEVDGASAVKLDLSLDTPIIIIPRNSLSKDFMQLDLGHLRIKNDFTWHGCPERDTSAVHLDVLDAEILGINMAVGINGCIGKPMIREGREVHVCVWRSLRDVFRKVPTFSVEIKVGLLHTVMSDKEYNIILDCFYMNLCEQPSLPCSFRHNKSFTKDTFRLLADKVNMNSQVLLSRTVTIIAFELDYALLELCNGADEESPLAHVILEGLWVSYRMTSLSEADLYITIPKFSILDIRPNTKPEMHLLLGSCSDFTKQMSPERMLDSPISIMFLMDGRWRLSSQSFVVRVQQPRILVVPDFLIAICEFFVPALGAITGRDELMDPKNDPIFINNSIVLSVPLYKQSEDILQLSPIRQLVADSVGIDEYVYDGCGKTICLINEKELKEGQNPIIIIGQGKRLRFINVKFENGSLLRRYTYLSNDSSYSISPEDGVEISFLDNDSLRNSESLDYFEDSSDNSLISTAAQLESSRMHSFSFEAQVVSPEFTFYDSTKSFLDDSALGERLLRAKTDFSFMYASKEDDQWIRGLLKDLTVEAGSGLVVLDPVDISGGYTSVKDKTNISLMSTDIYAHLSLGVISLLLNLQSQLSTAMLFGNADPLSPCSNFDRIWVSPKENGRLSNLTFWRPQAPSNYVVLGDCVTSRPNPPSQSVFSVSNTYGRVRKPLGFKLIGYFSCIQGETKGVCSNIDSDCSLWLPIAPPGYLALGCVAHIGNQPPPNHVVHCLRYDLVMTSTYLECLLKTSGNLSCEYGFSIWRIDNSIGSFYAHPSADYPPKESCFDLNHVLLWNSNLRQSSSSQSVLASTELQNASPQISIEGATSSGWDVLRSISKATSCCMSIPSFERIWWDRGGDLRRPFSIWRPIPRSGYAVLGDCITDGMEPPPLGIIFKANDPEISAKPVQFTKVAHIGKKALEEAFFWYPIAPPGYASLGCVVTRKDEAPCLESFCCPRMDLVIQANIAETPISRSSNLKSSQCWSIWKVENQACTFLARSDLKKPSSRLAFSIGDLVKPKTRDNITAEMKLRCFSLTVLDSLGGMMTPLFDATITNIKLATHGRLEALNAVFISSFAASTFNIHLESWEPLVEPFDGILKLETYDTNLPQLSRVGKRMRIAATSILNINLSAANMDTIAQSVDSWNKLRELEEKAFILMQEATSPDAIDKKSTYLALDEDEYQTVMVGNNLGCDIYLKKNEHNSDTVSLLPHGDCISLRVPPPRYSDSLNVKDESREPRCYVGIHIVEAKGLPLVDDGNSHKFFCALRLVVENQDANLQKLFPQSARTRCVKPSISMANDWDEGIAKWNELFIFEVPRKGMAKLEVEVTNLAAKAGKGEVIGACSFSIEHGSGTSRKIASLEKLYRSFDVDPVQSRVCVTRDSLCLFDSYD</sequence>
<organism evidence="4 5">
    <name type="scientific">Dorcoceras hygrometricum</name>
    <dbReference type="NCBI Taxonomy" id="472368"/>
    <lineage>
        <taxon>Eukaryota</taxon>
        <taxon>Viridiplantae</taxon>
        <taxon>Streptophyta</taxon>
        <taxon>Embryophyta</taxon>
        <taxon>Tracheophyta</taxon>
        <taxon>Spermatophyta</taxon>
        <taxon>Magnoliopsida</taxon>
        <taxon>eudicotyledons</taxon>
        <taxon>Gunneridae</taxon>
        <taxon>Pentapetalae</taxon>
        <taxon>asterids</taxon>
        <taxon>lamiids</taxon>
        <taxon>Lamiales</taxon>
        <taxon>Gesneriaceae</taxon>
        <taxon>Didymocarpoideae</taxon>
        <taxon>Trichosporeae</taxon>
        <taxon>Loxocarpinae</taxon>
        <taxon>Dorcoceras</taxon>
    </lineage>
</organism>
<dbReference type="InterPro" id="IPR026854">
    <property type="entry name" value="VPS13_N"/>
</dbReference>
<dbReference type="SMART" id="SM00233">
    <property type="entry name" value="PH"/>
    <property type="match status" value="1"/>
</dbReference>
<dbReference type="OrthoDB" id="428159at2759"/>
<dbReference type="EMBL" id="KQ988990">
    <property type="protein sequence ID" value="KZV55235.1"/>
    <property type="molecule type" value="Genomic_DNA"/>
</dbReference>
<dbReference type="CDD" id="cd00821">
    <property type="entry name" value="PH"/>
    <property type="match status" value="1"/>
</dbReference>
<evidence type="ECO:0000259" key="3">
    <source>
        <dbReference type="PROSITE" id="PS50004"/>
    </source>
</evidence>
<dbReference type="InterPro" id="IPR001849">
    <property type="entry name" value="PH_domain"/>
</dbReference>
<evidence type="ECO:0000259" key="2">
    <source>
        <dbReference type="PROSITE" id="PS50003"/>
    </source>
</evidence>
<dbReference type="PANTHER" id="PTHR45523">
    <property type="entry name" value="TETRATRICOPEPTIDE REPEAT (TPR)-CONTAINING PROTEIN-RELATED"/>
    <property type="match status" value="1"/>
</dbReference>
<evidence type="ECO:0000313" key="5">
    <source>
        <dbReference type="Proteomes" id="UP000250235"/>
    </source>
</evidence>
<keyword evidence="5" id="KW-1185">Reference proteome</keyword>
<proteinExistence type="predicted"/>
<dbReference type="PROSITE" id="PS50003">
    <property type="entry name" value="PH_DOMAIN"/>
    <property type="match status" value="1"/>
</dbReference>
<feature type="domain" description="C2" evidence="3">
    <location>
        <begin position="2580"/>
        <end position="2724"/>
    </location>
</feature>
<accession>A0A2Z7D730</accession>
<dbReference type="Gene3D" id="2.30.29.30">
    <property type="entry name" value="Pleckstrin-homology domain (PH domain)/Phosphotyrosine-binding domain (PTB)"/>
    <property type="match status" value="1"/>
</dbReference>
<dbReference type="Pfam" id="PF06101">
    <property type="entry name" value="Vps62"/>
    <property type="match status" value="2"/>
</dbReference>
<name>A0A2Z7D730_9LAMI</name>
<dbReference type="SUPFAM" id="SSF49562">
    <property type="entry name" value="C2 domain (Calcium/lipid-binding domain, CaLB)"/>
    <property type="match status" value="1"/>
</dbReference>
<gene>
    <name evidence="4" type="ORF">F511_26642</name>
</gene>